<keyword evidence="2" id="KW-1185">Reference proteome</keyword>
<dbReference type="Gene3D" id="1.20.58.60">
    <property type="match status" value="1"/>
</dbReference>
<dbReference type="InterPro" id="IPR018159">
    <property type="entry name" value="Spectrin/alpha-actinin"/>
</dbReference>
<dbReference type="OrthoDB" id="10462861at2759"/>
<gene>
    <name evidence="1" type="ORF">TTAC_LOCUS10613</name>
</gene>
<dbReference type="SUPFAM" id="SSF46966">
    <property type="entry name" value="Spectrin repeat"/>
    <property type="match status" value="1"/>
</dbReference>
<dbReference type="SMART" id="SM00150">
    <property type="entry name" value="SPEC"/>
    <property type="match status" value="1"/>
</dbReference>
<dbReference type="EMBL" id="UYWX01021939">
    <property type="protein sequence ID" value="VDM35593.1"/>
    <property type="molecule type" value="Genomic_DNA"/>
</dbReference>
<dbReference type="AlphaFoldDB" id="A0A3P7FPN4"/>
<organism evidence="1 2">
    <name type="scientific">Hydatigena taeniaeformis</name>
    <name type="common">Feline tapeworm</name>
    <name type="synonym">Taenia taeniaeformis</name>
    <dbReference type="NCBI Taxonomy" id="6205"/>
    <lineage>
        <taxon>Eukaryota</taxon>
        <taxon>Metazoa</taxon>
        <taxon>Spiralia</taxon>
        <taxon>Lophotrochozoa</taxon>
        <taxon>Platyhelminthes</taxon>
        <taxon>Cestoda</taxon>
        <taxon>Eucestoda</taxon>
        <taxon>Cyclophyllidea</taxon>
        <taxon>Taeniidae</taxon>
        <taxon>Hydatigera</taxon>
    </lineage>
</organism>
<name>A0A3P7FPN4_HYDTA</name>
<protein>
    <submittedName>
        <fullName evidence="1">Uncharacterized protein</fullName>
    </submittedName>
</protein>
<evidence type="ECO:0000313" key="1">
    <source>
        <dbReference type="EMBL" id="VDM35593.1"/>
    </source>
</evidence>
<dbReference type="Proteomes" id="UP000274429">
    <property type="component" value="Unassembled WGS sequence"/>
</dbReference>
<sequence>MLKAWDCLNATIELRSRMLQDAETLSKWCTWLHHTLTWITSSHNIIVSAQKHENQEIEVHSDGQHIVHVVGVVEEPMDLSFEGLVNFGWMRLMNQHKQVWDEICACEVSIQSHCEEGTTAINFHGVLETDDFTTMSTFFDIHKMLAKSVAQLQADLCDGGLTNEGGVASDVQKAAFTSLCEVKPLRPSHFMKSAAALLIVHFYRLKVAWWRYWRHLEALSAKLDLLRDIQNFENWLTSMEEGMDTRGLGSSLEETMALTDKHREFSRSLALQGEKYKRLAEFEMGDAKPLEDAPLERMEGALHHKVRSQRRLSGVKGLEHWEKCYALLKPTTTSLHVLNLGGPPTAKRSWPPENSNAELRLPLFQKMAATLVEQSGVDSGVFKIHNPVTGEYHDFKARTHV</sequence>
<evidence type="ECO:0000313" key="2">
    <source>
        <dbReference type="Proteomes" id="UP000274429"/>
    </source>
</evidence>
<accession>A0A3P7FPN4</accession>
<reference evidence="1 2" key="1">
    <citation type="submission" date="2018-11" db="EMBL/GenBank/DDBJ databases">
        <authorList>
            <consortium name="Pathogen Informatics"/>
        </authorList>
    </citation>
    <scope>NUCLEOTIDE SEQUENCE [LARGE SCALE GENOMIC DNA]</scope>
</reference>
<proteinExistence type="predicted"/>
<dbReference type="PANTHER" id="PTHR11915">
    <property type="entry name" value="SPECTRIN/FILAMIN RELATED CYTOSKELETAL PROTEIN"/>
    <property type="match status" value="1"/>
</dbReference>